<comment type="caution">
    <text evidence="2">The sequence shown here is derived from an EMBL/GenBank/DDBJ whole genome shotgun (WGS) entry which is preliminary data.</text>
</comment>
<keyword evidence="3" id="KW-1185">Reference proteome</keyword>
<organism evidence="2 3">
    <name type="scientific">Paenibacillus pini JCM 16418</name>
    <dbReference type="NCBI Taxonomy" id="1236976"/>
    <lineage>
        <taxon>Bacteria</taxon>
        <taxon>Bacillati</taxon>
        <taxon>Bacillota</taxon>
        <taxon>Bacilli</taxon>
        <taxon>Bacillales</taxon>
        <taxon>Paenibacillaceae</taxon>
        <taxon>Paenibacillus</taxon>
    </lineage>
</organism>
<reference evidence="2 3" key="1">
    <citation type="journal article" date="2014" name="Genome Announc.">
        <title>Draft Genome Sequence of Paenibacillus pini JCM 16418T, Isolated from the Rhizosphere of Pine Tree.</title>
        <authorList>
            <person name="Yuki M."/>
            <person name="Oshima K."/>
            <person name="Suda W."/>
            <person name="Oshida Y."/>
            <person name="Kitamura K."/>
            <person name="Iida Y."/>
            <person name="Hattori M."/>
            <person name="Ohkuma M."/>
        </authorList>
    </citation>
    <scope>NUCLEOTIDE SEQUENCE [LARGE SCALE GENOMIC DNA]</scope>
    <source>
        <strain evidence="2 3">JCM 16418</strain>
    </source>
</reference>
<feature type="region of interest" description="Disordered" evidence="1">
    <location>
        <begin position="27"/>
        <end position="65"/>
    </location>
</feature>
<dbReference type="AlphaFoldDB" id="W7Z7T1"/>
<dbReference type="EMBL" id="BAVZ01000024">
    <property type="protein sequence ID" value="GAF10469.1"/>
    <property type="molecule type" value="Genomic_DNA"/>
</dbReference>
<evidence type="ECO:0000256" key="1">
    <source>
        <dbReference type="SAM" id="MobiDB-lite"/>
    </source>
</evidence>
<proteinExistence type="predicted"/>
<accession>W7Z7T1</accession>
<dbReference type="STRING" id="1236976.JCM16418_4676"/>
<gene>
    <name evidence="2" type="ORF">JCM16418_4676</name>
</gene>
<name>W7Z7T1_9BACL</name>
<protein>
    <submittedName>
        <fullName evidence="2">Uncharacterized protein</fullName>
    </submittedName>
</protein>
<sequence>MNESVDFVDGFLKKLRDCKTNPEFIASFDVNGGKPSKPSTSSSSHSSGGGNRRTTRPTAASMPIT</sequence>
<feature type="compositionally biased region" description="Low complexity" evidence="1">
    <location>
        <begin position="31"/>
        <end position="46"/>
    </location>
</feature>
<dbReference type="Proteomes" id="UP000019364">
    <property type="component" value="Unassembled WGS sequence"/>
</dbReference>
<evidence type="ECO:0000313" key="2">
    <source>
        <dbReference type="EMBL" id="GAF10469.1"/>
    </source>
</evidence>
<evidence type="ECO:0000313" key="3">
    <source>
        <dbReference type="Proteomes" id="UP000019364"/>
    </source>
</evidence>